<dbReference type="SFLD" id="SFLDS00003">
    <property type="entry name" value="Haloacid_Dehalogenase"/>
    <property type="match status" value="1"/>
</dbReference>
<sequence>MTEGLAGADIRMVVCDMDGTLLDDTGRVPDEFWPLLQDMTDRGIVFVPASGRQYYTLRNIFAQHPGTLSYVAENGSMVMHDGDLIASSAVDPAITAAVVETVRQAADHGFRLQLIVHRIDGAFVESDDESFIGHARQYCARLEHVADQSRVPGDVVKLAIFDADDAEQSIGLFAPLAGDHKIAVSGRHWIDVTAPGTHKATGVVALQKLFGAGRENTMVFGDYLNDLEMLDVADWSFAMANAHPDVLARARYRAPRNSEAGVVTVLREMLDGR</sequence>
<gene>
    <name evidence="1" type="ORF">ACH46_14535</name>
</gene>
<dbReference type="AlphaFoldDB" id="A0A0N9NGN2"/>
<dbReference type="Proteomes" id="UP000063789">
    <property type="component" value="Chromosome"/>
</dbReference>
<dbReference type="Pfam" id="PF08282">
    <property type="entry name" value="Hydrolase_3"/>
    <property type="match status" value="1"/>
</dbReference>
<dbReference type="PANTHER" id="PTHR10000">
    <property type="entry name" value="PHOSPHOSERINE PHOSPHATASE"/>
    <property type="match status" value="1"/>
</dbReference>
<dbReference type="PATRIC" id="fig|1136941.3.peg.2969"/>
<dbReference type="NCBIfam" id="TIGR00099">
    <property type="entry name" value="Cof-subfamily"/>
    <property type="match status" value="1"/>
</dbReference>
<dbReference type="STRING" id="1136941.ACH46_14535"/>
<name>A0A0N9NGN2_9ACTN</name>
<dbReference type="GO" id="GO:0000287">
    <property type="term" value="F:magnesium ion binding"/>
    <property type="evidence" value="ECO:0007669"/>
    <property type="project" value="TreeGrafter"/>
</dbReference>
<dbReference type="NCBIfam" id="TIGR01484">
    <property type="entry name" value="HAD-SF-IIB"/>
    <property type="match status" value="1"/>
</dbReference>
<dbReference type="PANTHER" id="PTHR10000:SF53">
    <property type="entry name" value="5-AMINO-6-(5-PHOSPHO-D-RIBITYLAMINO)URACIL PHOSPHATASE YBJI-RELATED"/>
    <property type="match status" value="1"/>
</dbReference>
<dbReference type="RefSeq" id="WP_062395467.1">
    <property type="nucleotide sequence ID" value="NZ_CP011853.1"/>
</dbReference>
<dbReference type="SFLD" id="SFLDG01140">
    <property type="entry name" value="C2.B:_Phosphomannomutase_and_P"/>
    <property type="match status" value="1"/>
</dbReference>
<keyword evidence="1" id="KW-0378">Hydrolase</keyword>
<proteinExistence type="predicted"/>
<dbReference type="GO" id="GO:0016791">
    <property type="term" value="F:phosphatase activity"/>
    <property type="evidence" value="ECO:0007669"/>
    <property type="project" value="UniProtKB-ARBA"/>
</dbReference>
<accession>A0A0N9NGN2</accession>
<evidence type="ECO:0000313" key="2">
    <source>
        <dbReference type="Proteomes" id="UP000063789"/>
    </source>
</evidence>
<dbReference type="KEGG" id="goq:ACH46_14535"/>
<keyword evidence="2" id="KW-1185">Reference proteome</keyword>
<dbReference type="InterPro" id="IPR023214">
    <property type="entry name" value="HAD_sf"/>
</dbReference>
<dbReference type="SUPFAM" id="SSF56784">
    <property type="entry name" value="HAD-like"/>
    <property type="match status" value="1"/>
</dbReference>
<dbReference type="GO" id="GO:0005829">
    <property type="term" value="C:cytosol"/>
    <property type="evidence" value="ECO:0007669"/>
    <property type="project" value="TreeGrafter"/>
</dbReference>
<dbReference type="EMBL" id="CP011853">
    <property type="protein sequence ID" value="ALG86924.1"/>
    <property type="molecule type" value="Genomic_DNA"/>
</dbReference>
<protein>
    <submittedName>
        <fullName evidence="1">HAD family hydrolase</fullName>
    </submittedName>
</protein>
<reference evidence="2" key="1">
    <citation type="submission" date="2015-06" db="EMBL/GenBank/DDBJ databases">
        <title>Complete genome sequence and metabolic analysis of phthalate degradation pathway in Gordonia sp. QH-11.</title>
        <authorList>
            <person name="Jin D."/>
            <person name="Kong X."/>
            <person name="Bai Z."/>
        </authorList>
    </citation>
    <scope>NUCLEOTIDE SEQUENCE [LARGE SCALE GENOMIC DNA]</scope>
    <source>
        <strain evidence="2">QH-11</strain>
    </source>
</reference>
<dbReference type="CDD" id="cd07518">
    <property type="entry name" value="HAD_YbiV-Like"/>
    <property type="match status" value="1"/>
</dbReference>
<reference evidence="1 2" key="2">
    <citation type="journal article" date="2017" name="Int. J. Syst. Evol. Microbiol.">
        <title>Gordonia phthalatica sp. nov., a di-n-butyl phthalate-degrading bacterium isolated from activated sludge.</title>
        <authorList>
            <person name="Jin D."/>
            <person name="Kong X."/>
            <person name="Jia M."/>
            <person name="Yu X."/>
            <person name="Wang X."/>
            <person name="Zhuang X."/>
            <person name="Deng Y."/>
            <person name="Bai Z."/>
        </authorList>
    </citation>
    <scope>NUCLEOTIDE SEQUENCE [LARGE SCALE GENOMIC DNA]</scope>
    <source>
        <strain evidence="1 2">QH-11</strain>
    </source>
</reference>
<dbReference type="Gene3D" id="3.30.1240.10">
    <property type="match status" value="1"/>
</dbReference>
<evidence type="ECO:0000313" key="1">
    <source>
        <dbReference type="EMBL" id="ALG86924.1"/>
    </source>
</evidence>
<organism evidence="1 2">
    <name type="scientific">Gordonia phthalatica</name>
    <dbReference type="NCBI Taxonomy" id="1136941"/>
    <lineage>
        <taxon>Bacteria</taxon>
        <taxon>Bacillati</taxon>
        <taxon>Actinomycetota</taxon>
        <taxon>Actinomycetes</taxon>
        <taxon>Mycobacteriales</taxon>
        <taxon>Gordoniaceae</taxon>
        <taxon>Gordonia</taxon>
    </lineage>
</organism>
<dbReference type="Gene3D" id="3.40.50.1000">
    <property type="entry name" value="HAD superfamily/HAD-like"/>
    <property type="match status" value="1"/>
</dbReference>
<dbReference type="InterPro" id="IPR006379">
    <property type="entry name" value="HAD-SF_hydro_IIB"/>
</dbReference>
<dbReference type="InterPro" id="IPR036412">
    <property type="entry name" value="HAD-like_sf"/>
</dbReference>
<dbReference type="InterPro" id="IPR000150">
    <property type="entry name" value="Cof"/>
</dbReference>